<name>A0ABS5RCH4_9MYCO</name>
<proteinExistence type="predicted"/>
<dbReference type="RefSeq" id="WP_214090883.1">
    <property type="nucleotide sequence ID" value="NZ_JAHCLR010000001.1"/>
</dbReference>
<protein>
    <submittedName>
        <fullName evidence="1">Uncharacterized protein</fullName>
    </submittedName>
</protein>
<accession>A0ABS5RCH4</accession>
<gene>
    <name evidence="1" type="ORF">KIH27_00110</name>
</gene>
<dbReference type="EMBL" id="JAHCLR010000001">
    <property type="protein sequence ID" value="MBS9531988.1"/>
    <property type="molecule type" value="Genomic_DNA"/>
</dbReference>
<comment type="caution">
    <text evidence="1">The sequence shown here is derived from an EMBL/GenBank/DDBJ whole genome shotgun (WGS) entry which is preliminary data.</text>
</comment>
<evidence type="ECO:0000313" key="1">
    <source>
        <dbReference type="EMBL" id="MBS9531988.1"/>
    </source>
</evidence>
<organism evidence="1 2">
    <name type="scientific">Mycolicibacter acidiphilus</name>
    <dbReference type="NCBI Taxonomy" id="2835306"/>
    <lineage>
        <taxon>Bacteria</taxon>
        <taxon>Bacillati</taxon>
        <taxon>Actinomycetota</taxon>
        <taxon>Actinomycetes</taxon>
        <taxon>Mycobacteriales</taxon>
        <taxon>Mycobacteriaceae</taxon>
        <taxon>Mycolicibacter</taxon>
    </lineage>
</organism>
<dbReference type="Proteomes" id="UP001519535">
    <property type="component" value="Unassembled WGS sequence"/>
</dbReference>
<keyword evidence="2" id="KW-1185">Reference proteome</keyword>
<evidence type="ECO:0000313" key="2">
    <source>
        <dbReference type="Proteomes" id="UP001519535"/>
    </source>
</evidence>
<reference evidence="1 2" key="1">
    <citation type="submission" date="2021-05" db="EMBL/GenBank/DDBJ databases">
        <title>Mycobacterium acidophilum sp. nov., an extremely acid-tolerant member of the genus Mycobacterium.</title>
        <authorList>
            <person name="Xia J."/>
        </authorList>
    </citation>
    <scope>NUCLEOTIDE SEQUENCE [LARGE SCALE GENOMIC DNA]</scope>
    <source>
        <strain evidence="1 2">M1</strain>
    </source>
</reference>
<sequence length="140" mass="15122">MTTAEDRADSLLGALSKAKISLENHGFIERVTTAVGIAGCQAVVNVDKPYVRARRRDGLPDLHIYYGYTTGFVSEDEVLRFAGAGADRGPSSRKGTWYVAHPTTQVRPGSTRARDVRREAALCSTCYVELPLTGICGECG</sequence>